<reference evidence="2" key="1">
    <citation type="submission" date="2020-03" db="EMBL/GenBank/DDBJ databases">
        <authorList>
            <person name="Weist P."/>
        </authorList>
    </citation>
    <scope>NUCLEOTIDE SEQUENCE</scope>
</reference>
<proteinExistence type="predicted"/>
<organism evidence="2 3">
    <name type="scientific">Pleuronectes platessa</name>
    <name type="common">European plaice</name>
    <dbReference type="NCBI Taxonomy" id="8262"/>
    <lineage>
        <taxon>Eukaryota</taxon>
        <taxon>Metazoa</taxon>
        <taxon>Chordata</taxon>
        <taxon>Craniata</taxon>
        <taxon>Vertebrata</taxon>
        <taxon>Euteleostomi</taxon>
        <taxon>Actinopterygii</taxon>
        <taxon>Neopterygii</taxon>
        <taxon>Teleostei</taxon>
        <taxon>Neoteleostei</taxon>
        <taxon>Acanthomorphata</taxon>
        <taxon>Carangaria</taxon>
        <taxon>Pleuronectiformes</taxon>
        <taxon>Pleuronectoidei</taxon>
        <taxon>Pleuronectidae</taxon>
        <taxon>Pleuronectes</taxon>
    </lineage>
</organism>
<evidence type="ECO:0000256" key="1">
    <source>
        <dbReference type="SAM" id="MobiDB-lite"/>
    </source>
</evidence>
<evidence type="ECO:0000313" key="2">
    <source>
        <dbReference type="EMBL" id="CAB1449780.1"/>
    </source>
</evidence>
<dbReference type="AlphaFoldDB" id="A0A9N7VHI5"/>
<protein>
    <submittedName>
        <fullName evidence="2">Uncharacterized protein</fullName>
    </submittedName>
</protein>
<evidence type="ECO:0000313" key="3">
    <source>
        <dbReference type="Proteomes" id="UP001153269"/>
    </source>
</evidence>
<comment type="caution">
    <text evidence="2">The sequence shown here is derived from an EMBL/GenBank/DDBJ whole genome shotgun (WGS) entry which is preliminary data.</text>
</comment>
<sequence>MPSPDAALLSTPPQNICETPLLSVGLSPPRLLASLLPRLLASSPPCLSHGGFPVVSAVHASRWSRCFLLSWKKDVFLLDQEQQMVRTAAGSREKASRVLSGSAQSGGVGSAPCGAERQGARRVPVTTRLSVSAAPLLFLRLD</sequence>
<gene>
    <name evidence="2" type="ORF">PLEPLA_LOCUS37466</name>
</gene>
<keyword evidence="3" id="KW-1185">Reference proteome</keyword>
<dbReference type="EMBL" id="CADEAL010004027">
    <property type="protein sequence ID" value="CAB1449780.1"/>
    <property type="molecule type" value="Genomic_DNA"/>
</dbReference>
<dbReference type="Proteomes" id="UP001153269">
    <property type="component" value="Unassembled WGS sequence"/>
</dbReference>
<feature type="region of interest" description="Disordered" evidence="1">
    <location>
        <begin position="95"/>
        <end position="117"/>
    </location>
</feature>
<accession>A0A9N7VHI5</accession>
<name>A0A9N7VHI5_PLEPL</name>